<name>A0A4R1R3Q5_9FIRM</name>
<evidence type="ECO:0000313" key="3">
    <source>
        <dbReference type="Proteomes" id="UP000295718"/>
    </source>
</evidence>
<dbReference type="InterPro" id="IPR038720">
    <property type="entry name" value="YprB_RNase_H-like_dom"/>
</dbReference>
<dbReference type="STRING" id="1469948.GCA_000732725_00918"/>
<protein>
    <recommendedName>
        <fullName evidence="1">YprB ribonuclease H-like domain-containing protein</fullName>
    </recommendedName>
</protein>
<dbReference type="EMBL" id="SLUO01000003">
    <property type="protein sequence ID" value="TCL59952.1"/>
    <property type="molecule type" value="Genomic_DNA"/>
</dbReference>
<dbReference type="AlphaFoldDB" id="A0A4R1R3Q5"/>
<dbReference type="PANTHER" id="PTHR38462">
    <property type="entry name" value="EXONUCLEASE-LIKE PROTEIN"/>
    <property type="match status" value="1"/>
</dbReference>
<keyword evidence="3" id="KW-1185">Reference proteome</keyword>
<organism evidence="2 3">
    <name type="scientific">Kineothrix alysoides</name>
    <dbReference type="NCBI Taxonomy" id="1469948"/>
    <lineage>
        <taxon>Bacteria</taxon>
        <taxon>Bacillati</taxon>
        <taxon>Bacillota</taxon>
        <taxon>Clostridia</taxon>
        <taxon>Lachnospirales</taxon>
        <taxon>Lachnospiraceae</taxon>
        <taxon>Kineothrix</taxon>
    </lineage>
</organism>
<sequence length="367" mass="43183">MRILRQTIHFDTFNYPLEKIAPLEKILFIDIETTGFTAKSSSLYLIGAAYYEAGSWYVKQWFANTYEEEADILSAFFQYAGSYTHLIHFNGNNFDLPYLLQKCKQHHLPYHFNRFEGIDIYRRVSPYKGFLKLPNCKLKTLEQYLGIAREDTFDGGELISVYHTYVKNPTDYALQALTLHNADDMKGMLRILPILSYYDLFHSPLIPKKVQANYYRDINGKQHQEILMKLILPSPLPSSLSGTSNGCYFRGEGLEGTLRIPLYEEEMKYYYSNYKSYYYLPEEDTAIHKSVASFVDKDHRIQASAATCYTRKLSSYLPQWDILFEPFFKRDYKDKETFFELTEEMKKERPLFAKYAAHILNMIEQSY</sequence>
<dbReference type="GO" id="GO:0003676">
    <property type="term" value="F:nucleic acid binding"/>
    <property type="evidence" value="ECO:0007669"/>
    <property type="project" value="InterPro"/>
</dbReference>
<dbReference type="InterPro" id="IPR012337">
    <property type="entry name" value="RNaseH-like_sf"/>
</dbReference>
<dbReference type="InterPro" id="IPR036397">
    <property type="entry name" value="RNaseH_sf"/>
</dbReference>
<feature type="domain" description="YprB ribonuclease H-like" evidence="1">
    <location>
        <begin position="27"/>
        <end position="192"/>
    </location>
</feature>
<reference evidence="2 3" key="1">
    <citation type="submission" date="2019-03" db="EMBL/GenBank/DDBJ databases">
        <title>Genomic Encyclopedia of Type Strains, Phase IV (KMG-IV): sequencing the most valuable type-strain genomes for metagenomic binning, comparative biology and taxonomic classification.</title>
        <authorList>
            <person name="Goeker M."/>
        </authorList>
    </citation>
    <scope>NUCLEOTIDE SEQUENCE [LARGE SCALE GENOMIC DNA]</scope>
    <source>
        <strain evidence="2 3">DSM 100556</strain>
    </source>
</reference>
<gene>
    <name evidence="2" type="ORF">EDD76_103143</name>
</gene>
<proteinExistence type="predicted"/>
<comment type="caution">
    <text evidence="2">The sequence shown here is derived from an EMBL/GenBank/DDBJ whole genome shotgun (WGS) entry which is preliminary data.</text>
</comment>
<accession>A0A4R1R3Q5</accession>
<dbReference type="Pfam" id="PF13482">
    <property type="entry name" value="RNase_H_2"/>
    <property type="match status" value="1"/>
</dbReference>
<dbReference type="Gene3D" id="3.30.420.10">
    <property type="entry name" value="Ribonuclease H-like superfamily/Ribonuclease H"/>
    <property type="match status" value="1"/>
</dbReference>
<dbReference type="RefSeq" id="WP_031389664.1">
    <property type="nucleotide sequence ID" value="NZ_JPNB01000001.1"/>
</dbReference>
<dbReference type="SUPFAM" id="SSF53098">
    <property type="entry name" value="Ribonuclease H-like"/>
    <property type="match status" value="1"/>
</dbReference>
<evidence type="ECO:0000259" key="1">
    <source>
        <dbReference type="Pfam" id="PF13482"/>
    </source>
</evidence>
<dbReference type="PANTHER" id="PTHR38462:SF1">
    <property type="entry name" value="YPRB RIBONUCLEASE H-LIKE DOMAIN-CONTAINING PROTEIN"/>
    <property type="match status" value="1"/>
</dbReference>
<evidence type="ECO:0000313" key="2">
    <source>
        <dbReference type="EMBL" id="TCL59952.1"/>
    </source>
</evidence>
<dbReference type="OrthoDB" id="9790530at2"/>
<dbReference type="Proteomes" id="UP000295718">
    <property type="component" value="Unassembled WGS sequence"/>
</dbReference>